<protein>
    <submittedName>
        <fullName evidence="1">Uncharacterized protein</fullName>
    </submittedName>
</protein>
<gene>
    <name evidence="1" type="ORF">FNYG_03739</name>
</gene>
<dbReference type="EMBL" id="MTQA01000055">
    <property type="protein sequence ID" value="PNP82862.1"/>
    <property type="molecule type" value="Genomic_DNA"/>
</dbReference>
<dbReference type="AlphaFoldDB" id="A0A2K0WKQ6"/>
<name>A0A2K0WKQ6_GIBNY</name>
<sequence>MLAGPEDAASSGLAHQGCCIRPNASISTILKATATTNQDHISVAQEFSTMLHERRNGRARLTQPQDKAMAVMV</sequence>
<comment type="caution">
    <text evidence="1">The sequence shown here is derived from an EMBL/GenBank/DDBJ whole genome shotgun (WGS) entry which is preliminary data.</text>
</comment>
<dbReference type="OrthoDB" id="5071127at2759"/>
<reference evidence="1 2" key="1">
    <citation type="submission" date="2017-06" db="EMBL/GenBank/DDBJ databases">
        <title>Genome of Fusarium nygamai isolate CS10214.</title>
        <authorList>
            <person name="Gardiner D.M."/>
            <person name="Obanor F."/>
            <person name="Kazan K."/>
        </authorList>
    </citation>
    <scope>NUCLEOTIDE SEQUENCE [LARGE SCALE GENOMIC DNA]</scope>
    <source>
        <strain evidence="1 2">CS10214</strain>
    </source>
</reference>
<accession>A0A2K0WKQ6</accession>
<organism evidence="1 2">
    <name type="scientific">Gibberella nygamai</name>
    <name type="common">Bean root rot disease fungus</name>
    <name type="synonym">Fusarium nygamai</name>
    <dbReference type="NCBI Taxonomy" id="42673"/>
    <lineage>
        <taxon>Eukaryota</taxon>
        <taxon>Fungi</taxon>
        <taxon>Dikarya</taxon>
        <taxon>Ascomycota</taxon>
        <taxon>Pezizomycotina</taxon>
        <taxon>Sordariomycetes</taxon>
        <taxon>Hypocreomycetidae</taxon>
        <taxon>Hypocreales</taxon>
        <taxon>Nectriaceae</taxon>
        <taxon>Fusarium</taxon>
        <taxon>Fusarium fujikuroi species complex</taxon>
    </lineage>
</organism>
<proteinExistence type="predicted"/>
<keyword evidence="2" id="KW-1185">Reference proteome</keyword>
<dbReference type="Proteomes" id="UP000236664">
    <property type="component" value="Unassembled WGS sequence"/>
</dbReference>
<evidence type="ECO:0000313" key="2">
    <source>
        <dbReference type="Proteomes" id="UP000236664"/>
    </source>
</evidence>
<evidence type="ECO:0000313" key="1">
    <source>
        <dbReference type="EMBL" id="PNP82862.1"/>
    </source>
</evidence>